<dbReference type="InterPro" id="IPR029044">
    <property type="entry name" value="Nucleotide-diphossugar_trans"/>
</dbReference>
<keyword evidence="3" id="KW-0808">Transferase</keyword>
<evidence type="ECO:0000256" key="5">
    <source>
        <dbReference type="ARBA" id="ARBA00022989"/>
    </source>
</evidence>
<dbReference type="GO" id="GO:0030244">
    <property type="term" value="P:cellulose biosynthetic process"/>
    <property type="evidence" value="ECO:0007669"/>
    <property type="project" value="InterPro"/>
</dbReference>
<dbReference type="OrthoDB" id="1929172at2759"/>
<keyword evidence="5 13" id="KW-1133">Transmembrane helix</keyword>
<proteinExistence type="predicted"/>
<dbReference type="SUPFAM" id="SSF53448">
    <property type="entry name" value="Nucleotide-diphospho-sugar transferases"/>
    <property type="match status" value="1"/>
</dbReference>
<sequence>MGNKEEGGDVPELFETREARFRGVFKVFASTIMGSICLIWIYRLTNIPTSSSGRWAWIGIFLAEVGFGLYWIITQSVRWSLIRFHPFKEKLSLRYENELPGVDTFVCTADPIMEPPTLVINTVLSAMAYNYPPEKLSVYVSDDGGSEFTFYALLEASRFSKYWIPFCKRFNIEPRAPEAYFSQQYSSLQDSKFAQELLAIKKLYEEMKNRIESAIESGKIPDSTRKQHKGFAEWNFNIKKQDHQSIVQILIDGRDTSAVDNDGSRLPTLVYVSREKRPKWPHNFKAGAINALLRVSSEITNAPLILSVDCDMYSNNADTIREILCFFMDEKKGDEFAFVQFPQKYNNLTKNDIYMNNAPQIDEVELPGVGGYGAALYCGTGCFHRRESLCGGKYSKGDRVQWNTESGKNAHRTVDDLEESSKVLASCSYEKGTQWGKEMGLIYGCPVEDIVTGLAIQCRGWKSVYYNPKRHAFIGVAPTTLEVALVQHKRWCEGLSQIFLSKYCPFIYGHGKIKLGAQMGYSIYLLWAPISLPTLFYAIVPSLCLLNGVSLFPEVSSPWFLPFAYVFVAKNVFSVLEAMKHGSTLKAWWNGQRMWLIRRTTSYFIALIDIIKRKLGLSETTFVLTDKVVTEDVSKRYEQEVMEFGSSNIMFTILATLALLNLFTLLGGIKKLVLDLDSKALEQLISQIVLCGIIVLINLPIYQALFIRRDKGCIPPSVMFKSILLASVICLMPIY</sequence>
<evidence type="ECO:0000256" key="10">
    <source>
        <dbReference type="PIRSR" id="PIRSR605150-1"/>
    </source>
</evidence>
<accession>A0A2P5EL70</accession>
<evidence type="ECO:0000256" key="8">
    <source>
        <dbReference type="ARBA" id="ARBA00023316"/>
    </source>
</evidence>
<feature type="binding site" evidence="11">
    <location>
        <position position="114"/>
    </location>
    <ligand>
        <name>UDP-alpha-D-glucose</name>
        <dbReference type="ChEBI" id="CHEBI:58885"/>
    </ligand>
</feature>
<feature type="transmembrane region" description="Helical" evidence="13">
    <location>
        <begin position="559"/>
        <end position="576"/>
    </location>
</feature>
<evidence type="ECO:0000256" key="4">
    <source>
        <dbReference type="ARBA" id="ARBA00022692"/>
    </source>
</evidence>
<feature type="transmembrane region" description="Helical" evidence="13">
    <location>
        <begin position="684"/>
        <end position="706"/>
    </location>
</feature>
<protein>
    <submittedName>
        <fullName evidence="14">Cellulose synthase</fullName>
    </submittedName>
</protein>
<evidence type="ECO:0000313" key="15">
    <source>
        <dbReference type="Proteomes" id="UP000237000"/>
    </source>
</evidence>
<evidence type="ECO:0000256" key="1">
    <source>
        <dbReference type="ARBA" id="ARBA00004653"/>
    </source>
</evidence>
<keyword evidence="7 13" id="KW-0472">Membrane</keyword>
<dbReference type="GO" id="GO:0071555">
    <property type="term" value="P:cell wall organization"/>
    <property type="evidence" value="ECO:0007669"/>
    <property type="project" value="UniProtKB-KW"/>
</dbReference>
<comment type="subcellular location">
    <subcellularLocation>
        <location evidence="1">Golgi apparatus membrane</location>
        <topology evidence="1">Multi-pass membrane protein</topology>
    </subcellularLocation>
</comment>
<organism evidence="14 15">
    <name type="scientific">Trema orientale</name>
    <name type="common">Charcoal tree</name>
    <name type="synonym">Celtis orientalis</name>
    <dbReference type="NCBI Taxonomy" id="63057"/>
    <lineage>
        <taxon>Eukaryota</taxon>
        <taxon>Viridiplantae</taxon>
        <taxon>Streptophyta</taxon>
        <taxon>Embryophyta</taxon>
        <taxon>Tracheophyta</taxon>
        <taxon>Spermatophyta</taxon>
        <taxon>Magnoliopsida</taxon>
        <taxon>eudicotyledons</taxon>
        <taxon>Gunneridae</taxon>
        <taxon>Pentapetalae</taxon>
        <taxon>rosids</taxon>
        <taxon>fabids</taxon>
        <taxon>Rosales</taxon>
        <taxon>Cannabaceae</taxon>
        <taxon>Trema</taxon>
    </lineage>
</organism>
<dbReference type="GO" id="GO:0000139">
    <property type="term" value="C:Golgi membrane"/>
    <property type="evidence" value="ECO:0007669"/>
    <property type="project" value="UniProtKB-SubCell"/>
</dbReference>
<comment type="caution">
    <text evidence="14">The sequence shown here is derived from an EMBL/GenBank/DDBJ whole genome shotgun (WGS) entry which is preliminary data.</text>
</comment>
<feature type="binding site" evidence="12">
    <location>
        <position position="309"/>
    </location>
    <ligand>
        <name>Mn(2+)</name>
        <dbReference type="ChEBI" id="CHEBI:29035"/>
    </ligand>
</feature>
<comment type="function">
    <text evidence="9">Thought to be a Golgi-localized beta-glycan synthase that polymerize the backbones of noncellulosic polysaccharides (hemicelluloses) of plant cell wall.</text>
</comment>
<evidence type="ECO:0000313" key="14">
    <source>
        <dbReference type="EMBL" id="PON86293.1"/>
    </source>
</evidence>
<feature type="transmembrane region" description="Helical" evidence="13">
    <location>
        <begin position="23"/>
        <end position="42"/>
    </location>
</feature>
<dbReference type="PANTHER" id="PTHR13301">
    <property type="entry name" value="X-BOX TRANSCRIPTION FACTOR-RELATED"/>
    <property type="match status" value="1"/>
</dbReference>
<feature type="active site" evidence="10">
    <location>
        <position position="449"/>
    </location>
</feature>
<feature type="binding site" evidence="11">
    <location>
        <position position="143"/>
    </location>
    <ligand>
        <name>UDP-alpha-D-glucose</name>
        <dbReference type="ChEBI" id="CHEBI:58885"/>
    </ligand>
</feature>
<keyword evidence="2" id="KW-0328">Glycosyltransferase</keyword>
<feature type="transmembrane region" description="Helical" evidence="13">
    <location>
        <begin position="649"/>
        <end position="669"/>
    </location>
</feature>
<reference evidence="15" key="1">
    <citation type="submission" date="2016-06" db="EMBL/GenBank/DDBJ databases">
        <title>Parallel loss of symbiosis genes in relatives of nitrogen-fixing non-legume Parasponia.</title>
        <authorList>
            <person name="Van Velzen R."/>
            <person name="Holmer R."/>
            <person name="Bu F."/>
            <person name="Rutten L."/>
            <person name="Van Zeijl A."/>
            <person name="Liu W."/>
            <person name="Santuari L."/>
            <person name="Cao Q."/>
            <person name="Sharma T."/>
            <person name="Shen D."/>
            <person name="Roswanjaya Y."/>
            <person name="Wardhani T."/>
            <person name="Kalhor M.S."/>
            <person name="Jansen J."/>
            <person name="Van den Hoogen J."/>
            <person name="Gungor B."/>
            <person name="Hartog M."/>
            <person name="Hontelez J."/>
            <person name="Verver J."/>
            <person name="Yang W.-C."/>
            <person name="Schijlen E."/>
            <person name="Repin R."/>
            <person name="Schilthuizen M."/>
            <person name="Schranz E."/>
            <person name="Heidstra R."/>
            <person name="Miyata K."/>
            <person name="Fedorova E."/>
            <person name="Kohlen W."/>
            <person name="Bisseling T."/>
            <person name="Smit S."/>
            <person name="Geurts R."/>
        </authorList>
    </citation>
    <scope>NUCLEOTIDE SEQUENCE [LARGE SCALE GENOMIC DNA]</scope>
    <source>
        <strain evidence="15">cv. RG33-2</strain>
    </source>
</reference>
<evidence type="ECO:0000256" key="11">
    <source>
        <dbReference type="PIRSR" id="PIRSR605150-2"/>
    </source>
</evidence>
<dbReference type="AlphaFoldDB" id="A0A2P5EL70"/>
<evidence type="ECO:0000256" key="12">
    <source>
        <dbReference type="PIRSR" id="PIRSR605150-3"/>
    </source>
</evidence>
<keyword evidence="6" id="KW-0333">Golgi apparatus</keyword>
<evidence type="ECO:0000256" key="7">
    <source>
        <dbReference type="ARBA" id="ARBA00023136"/>
    </source>
</evidence>
<feature type="transmembrane region" description="Helical" evidence="13">
    <location>
        <begin position="54"/>
        <end position="73"/>
    </location>
</feature>
<gene>
    <name evidence="14" type="ORF">TorRG33x02_178590</name>
</gene>
<feature type="transmembrane region" description="Helical" evidence="13">
    <location>
        <begin position="521"/>
        <end position="539"/>
    </location>
</feature>
<evidence type="ECO:0000256" key="13">
    <source>
        <dbReference type="SAM" id="Phobius"/>
    </source>
</evidence>
<feature type="active site" evidence="10">
    <location>
        <position position="143"/>
    </location>
</feature>
<keyword evidence="8" id="KW-0961">Cell wall biogenesis/degradation</keyword>
<keyword evidence="4 13" id="KW-0812">Transmembrane</keyword>
<evidence type="ECO:0000256" key="3">
    <source>
        <dbReference type="ARBA" id="ARBA00022679"/>
    </source>
</evidence>
<dbReference type="Gene3D" id="3.90.550.10">
    <property type="entry name" value="Spore Coat Polysaccharide Biosynthesis Protein SpsA, Chain A"/>
    <property type="match status" value="2"/>
</dbReference>
<dbReference type="GO" id="GO:0016760">
    <property type="term" value="F:cellulose synthase (UDP-forming) activity"/>
    <property type="evidence" value="ECO:0007669"/>
    <property type="project" value="InterPro"/>
</dbReference>
<feature type="binding site" evidence="12">
    <location>
        <position position="285"/>
    </location>
    <ligand>
        <name>Mn(2+)</name>
        <dbReference type="ChEBI" id="CHEBI:29035"/>
    </ligand>
</feature>
<name>A0A2P5EL70_TREOI</name>
<dbReference type="Proteomes" id="UP000237000">
    <property type="component" value="Unassembled WGS sequence"/>
</dbReference>
<evidence type="ECO:0000256" key="6">
    <source>
        <dbReference type="ARBA" id="ARBA00023034"/>
    </source>
</evidence>
<dbReference type="FunFam" id="3.90.550.10:FF:000138">
    <property type="entry name" value="Cellulose synthase isolog"/>
    <property type="match status" value="1"/>
</dbReference>
<dbReference type="STRING" id="63057.A0A2P5EL70"/>
<dbReference type="EMBL" id="JXTC01000134">
    <property type="protein sequence ID" value="PON86293.1"/>
    <property type="molecule type" value="Genomic_DNA"/>
</dbReference>
<evidence type="ECO:0000256" key="2">
    <source>
        <dbReference type="ARBA" id="ARBA00022676"/>
    </source>
</evidence>
<keyword evidence="15" id="KW-1185">Reference proteome</keyword>
<dbReference type="Pfam" id="PF03552">
    <property type="entry name" value="Cellulose_synt"/>
    <property type="match status" value="2"/>
</dbReference>
<dbReference type="InParanoid" id="A0A2P5EL70"/>
<evidence type="ECO:0000256" key="9">
    <source>
        <dbReference type="ARBA" id="ARBA00037405"/>
    </source>
</evidence>
<dbReference type="InterPro" id="IPR005150">
    <property type="entry name" value="Cellulose_synth"/>
</dbReference>